<dbReference type="PANTHER" id="PTHR43087:SF1">
    <property type="entry name" value="LAO_AO TRANSPORT SYSTEM ATPASE"/>
    <property type="match status" value="1"/>
</dbReference>
<evidence type="ECO:0000256" key="4">
    <source>
        <dbReference type="ARBA" id="ARBA00022801"/>
    </source>
</evidence>
<dbReference type="EMBL" id="JACCCU010000002">
    <property type="protein sequence ID" value="NYF90748.1"/>
    <property type="molecule type" value="Genomic_DNA"/>
</dbReference>
<name>A0A852VCY6_9BACT</name>
<dbReference type="Gene3D" id="3.40.50.300">
    <property type="entry name" value="P-loop containing nucleotide triphosphate hydrolases"/>
    <property type="match status" value="1"/>
</dbReference>
<dbReference type="InterPro" id="IPR029068">
    <property type="entry name" value="Glyas_Bleomycin-R_OHBP_Dase"/>
</dbReference>
<evidence type="ECO:0000313" key="8">
    <source>
        <dbReference type="EMBL" id="NYF90748.1"/>
    </source>
</evidence>
<keyword evidence="4" id="KW-0378">Hydrolase</keyword>
<gene>
    <name evidence="8" type="ORF">HDF08_002850</name>
</gene>
<dbReference type="InterPro" id="IPR037523">
    <property type="entry name" value="VOC_core"/>
</dbReference>
<accession>A0A852VCY6</accession>
<dbReference type="Proteomes" id="UP000564385">
    <property type="component" value="Unassembled WGS sequence"/>
</dbReference>
<organism evidence="8 9">
    <name type="scientific">Tunturiibacter lichenicola</name>
    <dbReference type="NCBI Taxonomy" id="2051959"/>
    <lineage>
        <taxon>Bacteria</taxon>
        <taxon>Pseudomonadati</taxon>
        <taxon>Acidobacteriota</taxon>
        <taxon>Terriglobia</taxon>
        <taxon>Terriglobales</taxon>
        <taxon>Acidobacteriaceae</taxon>
        <taxon>Tunturiibacter</taxon>
    </lineage>
</organism>
<keyword evidence="8" id="KW-0808">Transferase</keyword>
<proteinExistence type="inferred from homology"/>
<keyword evidence="3" id="KW-0547">Nucleotide-binding</keyword>
<dbReference type="PROSITE" id="PS51819">
    <property type="entry name" value="VOC"/>
    <property type="match status" value="1"/>
</dbReference>
<evidence type="ECO:0000313" key="9">
    <source>
        <dbReference type="Proteomes" id="UP000564385"/>
    </source>
</evidence>
<dbReference type="SUPFAM" id="SSF52540">
    <property type="entry name" value="P-loop containing nucleoside triphosphate hydrolases"/>
    <property type="match status" value="1"/>
</dbReference>
<keyword evidence="6" id="KW-0143">Chaperone</keyword>
<dbReference type="InterPro" id="IPR003593">
    <property type="entry name" value="AAA+_ATPase"/>
</dbReference>
<dbReference type="InterPro" id="IPR017515">
    <property type="entry name" value="MeMalonyl-CoA_epimerase"/>
</dbReference>
<dbReference type="InterPro" id="IPR005129">
    <property type="entry name" value="GTPase_ArgK"/>
</dbReference>
<dbReference type="GO" id="GO:0005525">
    <property type="term" value="F:GTP binding"/>
    <property type="evidence" value="ECO:0007669"/>
    <property type="project" value="UniProtKB-KW"/>
</dbReference>
<dbReference type="GO" id="GO:0016301">
    <property type="term" value="F:kinase activity"/>
    <property type="evidence" value="ECO:0007669"/>
    <property type="project" value="UniProtKB-KW"/>
</dbReference>
<keyword evidence="8" id="KW-0418">Kinase</keyword>
<dbReference type="GO" id="GO:0003924">
    <property type="term" value="F:GTPase activity"/>
    <property type="evidence" value="ECO:0007669"/>
    <property type="project" value="InterPro"/>
</dbReference>
<dbReference type="PANTHER" id="PTHR43087">
    <property type="entry name" value="LYSINE/ARGININE/ORNITHINE TRANSPORT SYSTEM KINASE"/>
    <property type="match status" value="1"/>
</dbReference>
<keyword evidence="5" id="KW-0342">GTP-binding</keyword>
<evidence type="ECO:0000256" key="3">
    <source>
        <dbReference type="ARBA" id="ARBA00022741"/>
    </source>
</evidence>
<dbReference type="NCBIfam" id="TIGR00750">
    <property type="entry name" value="lao"/>
    <property type="match status" value="1"/>
</dbReference>
<comment type="similarity">
    <text evidence="1">Belongs to the methylmalonyl-CoA epimerase family.</text>
</comment>
<dbReference type="InterPro" id="IPR027417">
    <property type="entry name" value="P-loop_NTPase"/>
</dbReference>
<comment type="similarity">
    <text evidence="2">Belongs to the SIMIBI class G3E GTPase family. ArgK/MeaB subfamily.</text>
</comment>
<sequence>MNAHKQTRTWLVGAEAGLDQGWEEHDIIADVAKDFRMNGSDIAQMMARMRAGNVRALARAVSLVEDGGGSELLEACREFAGGSLRVGVTGPPGAGKSTLVDQMVRWLRQEGQSVGVVAVDPSSPYTGGALLGDRIRMQGFAGDDGVFIRSMASRGAMGGVARAAANVCLVMGAAGRKTIVIETVGVGQDEVDVIGLADVTVLVLVPGMGDEVQSLKAGVMEVADVFVVNKSDRGGAELVEQEIVAMQGLAMGRGEWVPPVVRTVATTGEGVEELMETVRRCAVEKGARRVRIEDAAGSRVLDRNDLGGLRLDHLGVAVKSIAGARGFYEALGLVVSHEETVEHEQVKTAMLPLGESRIELLEATEADSTIGRFLAKRGEGLHHIAVHVDGIDGMFARLMKQGVRLASDAVRVGAGGHRYFFVHPASTGGVLLEIVGDAIESHEGRA</sequence>
<dbReference type="NCBIfam" id="TIGR03081">
    <property type="entry name" value="metmalonyl_epim"/>
    <property type="match status" value="1"/>
</dbReference>
<comment type="caution">
    <text evidence="8">The sequence shown here is derived from an EMBL/GenBank/DDBJ whole genome shotgun (WGS) entry which is preliminary data.</text>
</comment>
<dbReference type="EC" id="2.7.-.-" evidence="8"/>
<evidence type="ECO:0000256" key="6">
    <source>
        <dbReference type="ARBA" id="ARBA00023186"/>
    </source>
</evidence>
<dbReference type="Pfam" id="PF03308">
    <property type="entry name" value="MeaB"/>
    <property type="match status" value="1"/>
</dbReference>
<dbReference type="SMART" id="SM00382">
    <property type="entry name" value="AAA"/>
    <property type="match status" value="1"/>
</dbReference>
<evidence type="ECO:0000259" key="7">
    <source>
        <dbReference type="PROSITE" id="PS51819"/>
    </source>
</evidence>
<evidence type="ECO:0000256" key="1">
    <source>
        <dbReference type="ARBA" id="ARBA00009308"/>
    </source>
</evidence>
<dbReference type="CDD" id="cd07249">
    <property type="entry name" value="MMCE"/>
    <property type="match status" value="1"/>
</dbReference>
<feature type="domain" description="VOC" evidence="7">
    <location>
        <begin position="310"/>
        <end position="437"/>
    </location>
</feature>
<dbReference type="SUPFAM" id="SSF54593">
    <property type="entry name" value="Glyoxalase/Bleomycin resistance protein/Dihydroxybiphenyl dioxygenase"/>
    <property type="match status" value="1"/>
</dbReference>
<dbReference type="InterPro" id="IPR052040">
    <property type="entry name" value="GTPase/Isobutyryl-CoA_mutase"/>
</dbReference>
<protein>
    <submittedName>
        <fullName evidence="8">LAO/AO transport system kinase</fullName>
        <ecNumber evidence="8">2.7.-.-</ecNumber>
    </submittedName>
</protein>
<evidence type="ECO:0000256" key="5">
    <source>
        <dbReference type="ARBA" id="ARBA00023134"/>
    </source>
</evidence>
<dbReference type="Gene3D" id="3.10.180.10">
    <property type="entry name" value="2,3-Dihydroxybiphenyl 1,2-Dioxygenase, domain 1"/>
    <property type="match status" value="1"/>
</dbReference>
<dbReference type="CDD" id="cd03114">
    <property type="entry name" value="MMAA-like"/>
    <property type="match status" value="1"/>
</dbReference>
<reference evidence="8 9" key="1">
    <citation type="submission" date="2020-07" db="EMBL/GenBank/DDBJ databases">
        <title>Genomic Encyclopedia of Type Strains, Phase IV (KMG-V): Genome sequencing to study the core and pangenomes of soil and plant-associated prokaryotes.</title>
        <authorList>
            <person name="Whitman W."/>
        </authorList>
    </citation>
    <scope>NUCLEOTIDE SEQUENCE [LARGE SCALE GENOMIC DNA]</scope>
    <source>
        <strain evidence="8 9">M8UP22</strain>
    </source>
</reference>
<dbReference type="AlphaFoldDB" id="A0A852VCY6"/>
<evidence type="ECO:0000256" key="2">
    <source>
        <dbReference type="ARBA" id="ARBA00009625"/>
    </source>
</evidence>
<dbReference type="Pfam" id="PF13669">
    <property type="entry name" value="Glyoxalase_4"/>
    <property type="match status" value="1"/>
</dbReference>